<keyword evidence="2" id="KW-0813">Transport</keyword>
<evidence type="ECO:0000259" key="17">
    <source>
        <dbReference type="SMART" id="SM00918"/>
    </source>
</evidence>
<keyword evidence="19" id="KW-1185">Reference proteome</keyword>
<dbReference type="Pfam" id="PF10613">
    <property type="entry name" value="Lig_chan-Glu_bd"/>
    <property type="match status" value="2"/>
</dbReference>
<dbReference type="CDD" id="cd06382">
    <property type="entry name" value="PBP1_iGluR_Kainate"/>
    <property type="match status" value="1"/>
</dbReference>
<evidence type="ECO:0000256" key="10">
    <source>
        <dbReference type="ARBA" id="ARBA00023180"/>
    </source>
</evidence>
<keyword evidence="10" id="KW-0325">Glycoprotein</keyword>
<keyword evidence="4 15" id="KW-0812">Transmembrane</keyword>
<proteinExistence type="inferred from homology"/>
<comment type="caution">
    <text evidence="18">The sequence shown here is derived from an EMBL/GenBank/DDBJ whole genome shotgun (WGS) entry which is preliminary data.</text>
</comment>
<evidence type="ECO:0000313" key="19">
    <source>
        <dbReference type="Proteomes" id="UP000719412"/>
    </source>
</evidence>
<dbReference type="Pfam" id="PF01094">
    <property type="entry name" value="ANF_receptor"/>
    <property type="match status" value="1"/>
</dbReference>
<keyword evidence="7" id="KW-0406">Ion transport</keyword>
<organism evidence="18 19">
    <name type="scientific">Tenebrio molitor</name>
    <name type="common">Yellow mealworm beetle</name>
    <dbReference type="NCBI Taxonomy" id="7067"/>
    <lineage>
        <taxon>Eukaryota</taxon>
        <taxon>Metazoa</taxon>
        <taxon>Ecdysozoa</taxon>
        <taxon>Arthropoda</taxon>
        <taxon>Hexapoda</taxon>
        <taxon>Insecta</taxon>
        <taxon>Pterygota</taxon>
        <taxon>Neoptera</taxon>
        <taxon>Endopterygota</taxon>
        <taxon>Coleoptera</taxon>
        <taxon>Polyphaga</taxon>
        <taxon>Cucujiformia</taxon>
        <taxon>Tenebrionidae</taxon>
        <taxon>Tenebrio</taxon>
    </lineage>
</organism>
<evidence type="ECO:0000256" key="9">
    <source>
        <dbReference type="ARBA" id="ARBA00023170"/>
    </source>
</evidence>
<reference evidence="18" key="2">
    <citation type="submission" date="2021-08" db="EMBL/GenBank/DDBJ databases">
        <authorList>
            <person name="Eriksson T."/>
        </authorList>
    </citation>
    <scope>NUCLEOTIDE SEQUENCE</scope>
    <source>
        <strain evidence="18">Stoneville</strain>
        <tissue evidence="18">Whole head</tissue>
    </source>
</reference>
<dbReference type="SUPFAM" id="SSF53850">
    <property type="entry name" value="Periplasmic binding protein-like II"/>
    <property type="match status" value="2"/>
</dbReference>
<dbReference type="Proteomes" id="UP000719412">
    <property type="component" value="Unassembled WGS sequence"/>
</dbReference>
<dbReference type="CDD" id="cd13714">
    <property type="entry name" value="PBP2_iGluR_Kainate"/>
    <property type="match status" value="1"/>
</dbReference>
<dbReference type="InterPro" id="IPR001828">
    <property type="entry name" value="ANF_lig-bd_rcpt"/>
</dbReference>
<dbReference type="GO" id="GO:0045211">
    <property type="term" value="C:postsynaptic membrane"/>
    <property type="evidence" value="ECO:0007669"/>
    <property type="project" value="UniProtKB-SubCell"/>
</dbReference>
<keyword evidence="9" id="KW-0675">Receptor</keyword>
<protein>
    <submittedName>
        <fullName evidence="18">Uncharacterized protein</fullName>
    </submittedName>
</protein>
<evidence type="ECO:0000256" key="3">
    <source>
        <dbReference type="ARBA" id="ARBA00022475"/>
    </source>
</evidence>
<dbReference type="FunFam" id="1.10.287.70:FF:000134">
    <property type="entry name" value="Glutamate receptor, ionotropic kainate"/>
    <property type="match status" value="1"/>
</dbReference>
<evidence type="ECO:0000256" key="4">
    <source>
        <dbReference type="ARBA" id="ARBA00022692"/>
    </source>
</evidence>
<evidence type="ECO:0000256" key="14">
    <source>
        <dbReference type="ARBA" id="ARBA00034104"/>
    </source>
</evidence>
<comment type="subcellular location">
    <subcellularLocation>
        <location evidence="14">Postsynaptic cell membrane</location>
        <topology evidence="14">Multi-pass membrane protein</topology>
    </subcellularLocation>
</comment>
<keyword evidence="3" id="KW-1003">Cell membrane</keyword>
<evidence type="ECO:0000256" key="12">
    <source>
        <dbReference type="ARBA" id="ARBA00023286"/>
    </source>
</evidence>
<evidence type="ECO:0000256" key="7">
    <source>
        <dbReference type="ARBA" id="ARBA00023065"/>
    </source>
</evidence>
<dbReference type="Pfam" id="PF00060">
    <property type="entry name" value="Lig_chan"/>
    <property type="match status" value="2"/>
</dbReference>
<dbReference type="SMART" id="SM00079">
    <property type="entry name" value="PBPe"/>
    <property type="match status" value="2"/>
</dbReference>
<dbReference type="FunFam" id="3.40.190.10:FF:000178">
    <property type="entry name" value="Glutamate receptor subunit"/>
    <property type="match status" value="2"/>
</dbReference>
<feature type="transmembrane region" description="Helical" evidence="15">
    <location>
        <begin position="119"/>
        <end position="140"/>
    </location>
</feature>
<dbReference type="FunFam" id="1.10.287.70:FF:000010">
    <property type="entry name" value="Putative glutamate receptor ionotropic kainate 1"/>
    <property type="match status" value="1"/>
</dbReference>
<evidence type="ECO:0000256" key="13">
    <source>
        <dbReference type="ARBA" id="ARBA00023303"/>
    </source>
</evidence>
<reference evidence="18" key="1">
    <citation type="journal article" date="2020" name="J Insects Food Feed">
        <title>The yellow mealworm (Tenebrio molitor) genome: a resource for the emerging insects as food and feed industry.</title>
        <authorList>
            <person name="Eriksson T."/>
            <person name="Andere A."/>
            <person name="Kelstrup H."/>
            <person name="Emery V."/>
            <person name="Picard C."/>
        </authorList>
    </citation>
    <scope>NUCLEOTIDE SEQUENCE</scope>
    <source>
        <strain evidence="18">Stoneville</strain>
        <tissue evidence="18">Whole head</tissue>
    </source>
</reference>
<dbReference type="GO" id="GO:0015276">
    <property type="term" value="F:ligand-gated monoatomic ion channel activity"/>
    <property type="evidence" value="ECO:0007669"/>
    <property type="project" value="InterPro"/>
</dbReference>
<dbReference type="FunFam" id="1.10.287.70:FF:000192">
    <property type="entry name" value="Glutamate receptor, ionotropic kainate"/>
    <property type="match status" value="1"/>
</dbReference>
<dbReference type="SMART" id="SM00918">
    <property type="entry name" value="Lig_chan-Glu_bd"/>
    <property type="match status" value="2"/>
</dbReference>
<feature type="transmembrane region" description="Helical" evidence="15">
    <location>
        <begin position="241"/>
        <end position="263"/>
    </location>
</feature>
<comment type="similarity">
    <text evidence="1">Belongs to the glutamate-gated ion channel (TC 1.A.10.1) family.</text>
</comment>
<keyword evidence="5 15" id="KW-1133">Transmembrane helix</keyword>
<feature type="domain" description="Ionotropic glutamate receptor L-glutamate and glycine-binding" evidence="17">
    <location>
        <begin position="999"/>
        <end position="1064"/>
    </location>
</feature>
<feature type="transmembrane region" description="Helical" evidence="15">
    <location>
        <begin position="1386"/>
        <end position="1407"/>
    </location>
</feature>
<dbReference type="PANTHER" id="PTHR18966">
    <property type="entry name" value="IONOTROPIC GLUTAMATE RECEPTOR"/>
    <property type="match status" value="1"/>
</dbReference>
<feature type="domain" description="Ionotropic glutamate receptor C-terminal" evidence="16">
    <location>
        <begin position="1"/>
        <end position="405"/>
    </location>
</feature>
<dbReference type="SUPFAM" id="SSF53822">
    <property type="entry name" value="Periplasmic binding protein-like I"/>
    <property type="match status" value="1"/>
</dbReference>
<dbReference type="InterPro" id="IPR028082">
    <property type="entry name" value="Peripla_BP_I"/>
</dbReference>
<gene>
    <name evidence="18" type="ORF">GEV33_002718</name>
</gene>
<evidence type="ECO:0000256" key="2">
    <source>
        <dbReference type="ARBA" id="ARBA00022448"/>
    </source>
</evidence>
<evidence type="ECO:0000256" key="15">
    <source>
        <dbReference type="SAM" id="Phobius"/>
    </source>
</evidence>
<name>A0A8J6LIG2_TENMO</name>
<evidence type="ECO:0000256" key="8">
    <source>
        <dbReference type="ARBA" id="ARBA00023136"/>
    </source>
</evidence>
<sequence>MRKEASEKLTGNAQFEGYAVDLIHEISRVLGFNYTIRLAPDGRYGSLNRETKEWDGMIRELLDQKADLAIADLTITYDREQAVDFTMPFMNLGISILYRKPIKQPPNLFSFLSPLSLDVWIYMATAYLGVSVLLFILARFTPYEWQNPHPCNPNPDHLENQFTLFNCMWFAIGSLMQQGCDFLPKFSPYEWDNPHPCNSDPDVLENQFTLLNSLWFTIGSLMQQGSDIAPKAVSTRMVAGMWWFFTLIMISSYTANLAAFLTVERMDSPIESADDLAKQTKIKYGALRGGSTAAFFRDSNFSTYQRMWSFMESQRPSVFTASNVEGVERVVKGKGGYAFLMESTSIEYVIERNCELTQVGGMLDSKGYGIAMPPNSPFRTAISGAILKLQEEGKLHILKTRWWKEKRGGGACRDDTTKTSSTANELGLANVGGVFVVLMGGMGVACVIAVCEFVWKSRKVAVEERVSSILHDTEVVAKPGEGFLSIFLDLVLLSFGLYGEAKAQKMTSAASLMLRRRSNENIARCCSKSRRVNVAIACEVSSVVELSLECVSADAAVTDENNKTPDRLQETRSKSKNTDRVEFMELRERTNSLLLHLSSLKTIATQELRIGGLFQDEDDEAAFLLATHIVNGKHPDSPLRLVHDSHLTRDHNTFTAYTKTCNLLEKGVVGIFGPSSVYSSAFIQTLLDRKEIPHIETHWDRELLRHNCLLNLHPHPSILTRAFLDLVDQWGWKRVTVLYDNEESLARLSLFASSYRHWLTLRRLHLDSHGTYRAVLTGIKKAGETNFVVECSVEVLGEVLKQAQQVGMMTERHNYVITNLDMQTVDLAPFQFSGTNITGFRIVNPDSAYVEEIAQKIYGEEVQTGWNLRVKTALIIDAVELFYEAALDLTLRERFVIRSYPLLCNATNNWDSGHTIVNYMKGKTVTGLTGVVHFDTEGFRRDFVLDILELTPDGLSKIGSWDSGVGLTISRPQIFEAPTADEASLVNKTFTVITCLTTPYGMLKETTAQLTGNDRFEGFGIDLIEELSQMLGFNYTITIQDDGYNGDYNWTTNEWNGLIGAIIGGKADLAIADLTVTAERESAVDFTLQFMNLGISILYKKPKPVPPSLFMFVSPFSYTVWLLLLGTYFVVSLCFFVMGRLSPSEWTNPFPCVEEPEYLINQFSIRNSLWFTIGSLMQQGTEIAPIGISTRTAAGVWWFFTLIMVSSYTANLAAFLTVETLVTPFSNVKELSEQTEIKYGAKRGGATANFFKNSGDDRVRSKIWKFMLAHDEEMTENNDEGAERTEKEHYAFFMESTTIEYVVERRCSLASVGPPLDDKGYAIAMKKNSSYRNELSAAILKLQETGRIAALKEKWWKEKRGAGNCGGRGDEAAAATPLNLQNVGGVFLVLFVGTVLGFIISFVELALRIYLDTKKRKGCFRKEFVKEMKFFVRFKKNVKEVESSKCHDEEQRNH</sequence>
<feature type="domain" description="Ionotropic glutamate receptor C-terminal" evidence="16">
    <location>
        <begin position="989"/>
        <end position="1358"/>
    </location>
</feature>
<evidence type="ECO:0000256" key="11">
    <source>
        <dbReference type="ARBA" id="ARBA00023257"/>
    </source>
</evidence>
<keyword evidence="12" id="KW-1071">Ligand-gated ion channel</keyword>
<dbReference type="InterPro" id="IPR001320">
    <property type="entry name" value="Iontro_rcpt_C"/>
</dbReference>
<keyword evidence="6" id="KW-0770">Synapse</keyword>
<dbReference type="InterPro" id="IPR015683">
    <property type="entry name" value="Ionotropic_Glu_rcpt"/>
</dbReference>
<evidence type="ECO:0000259" key="16">
    <source>
        <dbReference type="SMART" id="SM00079"/>
    </source>
</evidence>
<dbReference type="Gene3D" id="1.10.287.70">
    <property type="match status" value="3"/>
</dbReference>
<evidence type="ECO:0000313" key="18">
    <source>
        <dbReference type="EMBL" id="KAH0820072.1"/>
    </source>
</evidence>
<feature type="domain" description="Ionotropic glutamate receptor L-glutamate and glycine-binding" evidence="17">
    <location>
        <begin position="1"/>
        <end position="63"/>
    </location>
</feature>
<dbReference type="InterPro" id="IPR019594">
    <property type="entry name" value="Glu/Gly-bd"/>
</dbReference>
<accession>A0A8J6LIG2</accession>
<keyword evidence="13" id="KW-0407">Ion channel</keyword>
<dbReference type="Gene3D" id="3.40.190.10">
    <property type="entry name" value="Periplasmic binding protein-like II"/>
    <property type="match status" value="4"/>
</dbReference>
<feature type="transmembrane region" description="Helical" evidence="15">
    <location>
        <begin position="1118"/>
        <end position="1138"/>
    </location>
</feature>
<evidence type="ECO:0000256" key="1">
    <source>
        <dbReference type="ARBA" id="ARBA00008685"/>
    </source>
</evidence>
<keyword evidence="11" id="KW-0628">Postsynaptic cell membrane</keyword>
<evidence type="ECO:0000256" key="5">
    <source>
        <dbReference type="ARBA" id="ARBA00022989"/>
    </source>
</evidence>
<dbReference type="EMBL" id="JABDTM020012930">
    <property type="protein sequence ID" value="KAH0820072.1"/>
    <property type="molecule type" value="Genomic_DNA"/>
</dbReference>
<dbReference type="Gene3D" id="3.40.50.2300">
    <property type="match status" value="2"/>
</dbReference>
<dbReference type="FunFam" id="3.40.190.10:FF:000061">
    <property type="entry name" value="Glutamate receptor, ionotropic kainate"/>
    <property type="match status" value="2"/>
</dbReference>
<evidence type="ECO:0000256" key="6">
    <source>
        <dbReference type="ARBA" id="ARBA00023018"/>
    </source>
</evidence>
<feature type="transmembrane region" description="Helical" evidence="15">
    <location>
        <begin position="1196"/>
        <end position="1218"/>
    </location>
</feature>
<keyword evidence="8 15" id="KW-0472">Membrane</keyword>